<evidence type="ECO:0000256" key="2">
    <source>
        <dbReference type="ARBA" id="ARBA00022512"/>
    </source>
</evidence>
<feature type="active site" description="Charge relay system" evidence="8">
    <location>
        <position position="620"/>
    </location>
</feature>
<dbReference type="Pfam" id="PF02225">
    <property type="entry name" value="PA"/>
    <property type="match status" value="1"/>
</dbReference>
<feature type="signal peptide" evidence="10">
    <location>
        <begin position="1"/>
        <end position="36"/>
    </location>
</feature>
<evidence type="ECO:0000256" key="1">
    <source>
        <dbReference type="ARBA" id="ARBA00011073"/>
    </source>
</evidence>
<evidence type="ECO:0000256" key="3">
    <source>
        <dbReference type="ARBA" id="ARBA00022525"/>
    </source>
</evidence>
<dbReference type="PROSITE" id="PS51272">
    <property type="entry name" value="SLH"/>
    <property type="match status" value="3"/>
</dbReference>
<dbReference type="Pfam" id="PF05922">
    <property type="entry name" value="Inhibitor_I9"/>
    <property type="match status" value="1"/>
</dbReference>
<feature type="domain" description="SLH" evidence="11">
    <location>
        <begin position="1258"/>
        <end position="1321"/>
    </location>
</feature>
<evidence type="ECO:0000313" key="13">
    <source>
        <dbReference type="Proteomes" id="UP000711047"/>
    </source>
</evidence>
<dbReference type="Proteomes" id="UP000711047">
    <property type="component" value="Unassembled WGS sequence"/>
</dbReference>
<dbReference type="InterPro" id="IPR001119">
    <property type="entry name" value="SLH_dom"/>
</dbReference>
<dbReference type="PROSITE" id="PS00136">
    <property type="entry name" value="SUBTILASE_ASP"/>
    <property type="match status" value="1"/>
</dbReference>
<evidence type="ECO:0000313" key="12">
    <source>
        <dbReference type="EMBL" id="NQX44590.1"/>
    </source>
</evidence>
<dbReference type="InterPro" id="IPR023828">
    <property type="entry name" value="Peptidase_S8_Ser-AS"/>
</dbReference>
<keyword evidence="3" id="KW-0964">Secreted</keyword>
<feature type="domain" description="SLH" evidence="11">
    <location>
        <begin position="1199"/>
        <end position="1257"/>
    </location>
</feature>
<proteinExistence type="inferred from homology"/>
<keyword evidence="4 8" id="KW-0645">Protease</keyword>
<feature type="active site" description="Charge relay system" evidence="8">
    <location>
        <position position="208"/>
    </location>
</feature>
<keyword evidence="6 8" id="KW-0378">Hydrolase</keyword>
<name>A0ABX2DJD9_9BACL</name>
<evidence type="ECO:0000256" key="5">
    <source>
        <dbReference type="ARBA" id="ARBA00022729"/>
    </source>
</evidence>
<dbReference type="EMBL" id="JABMKX010000002">
    <property type="protein sequence ID" value="NQX44590.1"/>
    <property type="molecule type" value="Genomic_DNA"/>
</dbReference>
<keyword evidence="7 8" id="KW-0720">Serine protease</keyword>
<dbReference type="PANTHER" id="PTHR43806:SF65">
    <property type="entry name" value="SERINE PROTEASE APRX"/>
    <property type="match status" value="1"/>
</dbReference>
<evidence type="ECO:0000259" key="11">
    <source>
        <dbReference type="PROSITE" id="PS51272"/>
    </source>
</evidence>
<reference evidence="12 13" key="1">
    <citation type="submission" date="2020-05" db="EMBL/GenBank/DDBJ databases">
        <title>Paenibacillus glebae, sp. nov., Paenibacillus humi sp. nov., Paenibacillus pedi sp. nov., Paenibacillus terrestris sp. nov. and Paenibacillus terricola sp. nov., isolated from a forest top soil sample.</title>
        <authorList>
            <person name="Qi S."/>
            <person name="Carlier A."/>
            <person name="Cnockaert M."/>
            <person name="Vandamme P."/>
        </authorList>
    </citation>
    <scope>NUCLEOTIDE SEQUENCE [LARGE SCALE GENOMIC DNA]</scope>
    <source>
        <strain evidence="12 13">LMG 29502</strain>
    </source>
</reference>
<dbReference type="InterPro" id="IPR000209">
    <property type="entry name" value="Peptidase_S8/S53_dom"/>
</dbReference>
<sequence length="1386" mass="145574">MWRGLHLEWTKLPRKLSLLTLSLGVTASLVPGAAFAASSLQTPVSSTHLPALIQKNQPFISPQINTKSSNQVRVIVQLSGQPAAVGKYAAKQGITSLANTATEAAAKSQQEKVLDQAEAKGIDLTVNYKYDTILNGFEVTVPADKIPELAKLSGVTSIYPNSTWYALPDQTVSEVTYRNDNAPLKQIHADWAADQGLDGEGLKVGVIDTGVDYTHPDIAPAYKGGYDSFYQDNDPYEEVPLTPEEDIEYGVGYAGTYHGTHVAGTIIGQYAATGDVAQKGVAPGAELYVYKVLGRNLEKPNTSSGSSAQVIDGIERAVKDGMDVINLSLGSDSEKDVNSPDSIAINNAVLSGVTAVIANGNNGEAGYFSMGSPAASQLGISVGSVTSPIDAYSGEFKAEIANSVTSVTYDTYFPFHMMAYELANDDFATLIGTKPVRVVYADLGAEEDYPAEDISGSIVLVSRGELGFADKIAIAKAHNANAIVIFNGNAQKVDGKSEAILDEDYKDRSDFIGVNLGNGYQNIPTFDIEGSKGRKLARAILANGDNPTYFTFGSEYNHEMTTGDTMSNFSSLGPNFDGNLSIKPDIVAPGDGVLSTWPAYGKGHPETDYSKAYNRISGTSMATPHVAGLSLLIKQAHPEYTPLDIRAALANTAERLMYQDSPEDLYLQGPGRANVENAIITPALLQSIEPISILDKNFVPQNVINYNPSTSFGTLLPGSEASQVLQLKNMSDTALTYSASVEWNYGDPEHVSATLDQSSVTASGKSASTFNLKVNVAADTVPQSLQGNIVLKADGQPNLPTLHLPFAISVDKTTEQPSWGTGIQEATLSQPIVYTNSGAVLNYKLKAKNINYYEVNLVGLDDIKKGSFQVSTTGSPDKFFEPGSYTTVIGATYHPYDHNGDPILDTNGNPAVASITDGTYKLEILGITAEDNTKTPIKIDLNNDEYYSTYTSFRFVTVSDSGSGGGGGGGGGTVVTPTPVVVPGTVKSLVEEGVQQVTVTPITSSKDGVTTVTVSDSDLKAALAKATATKTAVVISVSTLTDKAAELSLTADQLKLLAGLQAGSSIIVNIGGSAVSLPVSLLAASPAGQSLKLVIKQEPDAAGKLIAATPGAKVIGTPVSFEASWTTATGSTYLNVPTNVFIKRSFTVPGKIEPKTAGVLFEKDGLVTPVASVFSPQADGTTIVTVSRPGFSVYGAVSKPAAAFTDIASSKASDAIQTLADKLIIQGTSATTFSPLSNLTRAEFTALLTRALGLRTDASVTFSDVKSSDWYAKDVAAASKAGLILGIGNGKFAPTQKVTRQELAVILDRALKLTGTELKAVANPSFTTYTDSANVAPYAKDSLQSLSKAGIFASESGIAFNPKAPATRETAAAALYALLSKSGLIE</sequence>
<organism evidence="12 13">
    <name type="scientific">Paenibacillus tritici</name>
    <dbReference type="NCBI Taxonomy" id="1873425"/>
    <lineage>
        <taxon>Bacteria</taxon>
        <taxon>Bacillati</taxon>
        <taxon>Bacillota</taxon>
        <taxon>Bacilli</taxon>
        <taxon>Bacillales</taxon>
        <taxon>Paenibacillaceae</taxon>
        <taxon>Paenibacillus</taxon>
    </lineage>
</organism>
<protein>
    <submittedName>
        <fullName evidence="12">S8 family serine peptidase</fullName>
    </submittedName>
</protein>
<accession>A0ABX2DJD9</accession>
<evidence type="ECO:0000256" key="6">
    <source>
        <dbReference type="ARBA" id="ARBA00022801"/>
    </source>
</evidence>
<evidence type="ECO:0000256" key="8">
    <source>
        <dbReference type="PROSITE-ProRule" id="PRU01240"/>
    </source>
</evidence>
<dbReference type="Pfam" id="PF00082">
    <property type="entry name" value="Peptidase_S8"/>
    <property type="match status" value="1"/>
</dbReference>
<dbReference type="SUPFAM" id="SSF52743">
    <property type="entry name" value="Subtilisin-like"/>
    <property type="match status" value="1"/>
</dbReference>
<dbReference type="InterPro" id="IPR036852">
    <property type="entry name" value="Peptidase_S8/S53_dom_sf"/>
</dbReference>
<dbReference type="PANTHER" id="PTHR43806">
    <property type="entry name" value="PEPTIDASE S8"/>
    <property type="match status" value="1"/>
</dbReference>
<dbReference type="InterPro" id="IPR034213">
    <property type="entry name" value="S8_Vpr-like"/>
</dbReference>
<keyword evidence="2" id="KW-0134">Cell wall</keyword>
<dbReference type="PROSITE" id="PS51892">
    <property type="entry name" value="SUBTILASE"/>
    <property type="match status" value="1"/>
</dbReference>
<keyword evidence="13" id="KW-1185">Reference proteome</keyword>
<evidence type="ECO:0000256" key="4">
    <source>
        <dbReference type="ARBA" id="ARBA00022670"/>
    </source>
</evidence>
<dbReference type="InterPro" id="IPR010259">
    <property type="entry name" value="S8pro/Inhibitor_I9"/>
</dbReference>
<evidence type="ECO:0000256" key="7">
    <source>
        <dbReference type="ARBA" id="ARBA00022825"/>
    </source>
</evidence>
<comment type="similarity">
    <text evidence="1 8 9">Belongs to the peptidase S8 family.</text>
</comment>
<dbReference type="InterPro" id="IPR015500">
    <property type="entry name" value="Peptidase_S8_subtilisin-rel"/>
</dbReference>
<dbReference type="Gene3D" id="3.50.30.30">
    <property type="match status" value="1"/>
</dbReference>
<evidence type="ECO:0000256" key="10">
    <source>
        <dbReference type="SAM" id="SignalP"/>
    </source>
</evidence>
<comment type="caution">
    <text evidence="12">The sequence shown here is derived from an EMBL/GenBank/DDBJ whole genome shotgun (WGS) entry which is preliminary data.</text>
</comment>
<dbReference type="PROSITE" id="PS00138">
    <property type="entry name" value="SUBTILASE_SER"/>
    <property type="match status" value="1"/>
</dbReference>
<feature type="chain" id="PRO_5046325557" evidence="10">
    <location>
        <begin position="37"/>
        <end position="1386"/>
    </location>
</feature>
<dbReference type="InterPro" id="IPR050131">
    <property type="entry name" value="Peptidase_S8_subtilisin-like"/>
</dbReference>
<dbReference type="InterPro" id="IPR023827">
    <property type="entry name" value="Peptidase_S8_Asp-AS"/>
</dbReference>
<dbReference type="Gene3D" id="3.40.50.200">
    <property type="entry name" value="Peptidase S8/S53 domain"/>
    <property type="match status" value="1"/>
</dbReference>
<evidence type="ECO:0000256" key="9">
    <source>
        <dbReference type="RuleBase" id="RU003355"/>
    </source>
</evidence>
<dbReference type="Pfam" id="PF00395">
    <property type="entry name" value="SLH"/>
    <property type="match status" value="3"/>
</dbReference>
<dbReference type="InterPro" id="IPR046450">
    <property type="entry name" value="PA_dom_sf"/>
</dbReference>
<keyword evidence="5 10" id="KW-0732">Signal</keyword>
<dbReference type="InterPro" id="IPR003137">
    <property type="entry name" value="PA_domain"/>
</dbReference>
<dbReference type="SUPFAM" id="SSF52025">
    <property type="entry name" value="PA domain"/>
    <property type="match status" value="1"/>
</dbReference>
<feature type="active site" description="Charge relay system" evidence="8">
    <location>
        <position position="258"/>
    </location>
</feature>
<dbReference type="PRINTS" id="PR00723">
    <property type="entry name" value="SUBTILISIN"/>
</dbReference>
<feature type="domain" description="SLH" evidence="11">
    <location>
        <begin position="1326"/>
        <end position="1386"/>
    </location>
</feature>
<gene>
    <name evidence="12" type="ORF">HQN87_04540</name>
</gene>
<dbReference type="CDD" id="cd07474">
    <property type="entry name" value="Peptidases_S8_subtilisin_Vpr-like"/>
    <property type="match status" value="1"/>
</dbReference>